<gene>
    <name evidence="1" type="ORF">GONAM_12_00540</name>
</gene>
<protein>
    <submittedName>
        <fullName evidence="1">Uncharacterized protein</fullName>
    </submittedName>
</protein>
<dbReference type="Proteomes" id="UP000035058">
    <property type="component" value="Unassembled WGS sequence"/>
</dbReference>
<evidence type="ECO:0000313" key="2">
    <source>
        <dbReference type="Proteomes" id="UP000035058"/>
    </source>
</evidence>
<dbReference type="EMBL" id="BAHE01000012">
    <property type="protein sequence ID" value="GAC00099.1"/>
    <property type="molecule type" value="Genomic_DNA"/>
</dbReference>
<accession>K6VV31</accession>
<organism evidence="1 2">
    <name type="scientific">Gordonia namibiensis NBRC 108229</name>
    <dbReference type="NCBI Taxonomy" id="1208314"/>
    <lineage>
        <taxon>Bacteria</taxon>
        <taxon>Bacillati</taxon>
        <taxon>Actinomycetota</taxon>
        <taxon>Actinomycetes</taxon>
        <taxon>Mycobacteriales</taxon>
        <taxon>Gordoniaceae</taxon>
        <taxon>Gordonia</taxon>
    </lineage>
</organism>
<proteinExistence type="predicted"/>
<keyword evidence="2" id="KW-1185">Reference proteome</keyword>
<dbReference type="AlphaFoldDB" id="K6VV31"/>
<name>K6VV31_9ACTN</name>
<reference evidence="1 2" key="1">
    <citation type="submission" date="2012-08" db="EMBL/GenBank/DDBJ databases">
        <title>Whole genome shotgun sequence of Gordonia namibiensis NBRC 108229.</title>
        <authorList>
            <person name="Isaki-Nakamura S."/>
            <person name="Hosoyama A."/>
            <person name="Tsuchikane K."/>
            <person name="Katsumata H."/>
            <person name="Baba S."/>
            <person name="Yamazaki S."/>
            <person name="Fujita N."/>
        </authorList>
    </citation>
    <scope>NUCLEOTIDE SEQUENCE [LARGE SCALE GENOMIC DNA]</scope>
    <source>
        <strain evidence="1 2">NBRC 108229</strain>
    </source>
</reference>
<comment type="caution">
    <text evidence="1">The sequence shown here is derived from an EMBL/GenBank/DDBJ whole genome shotgun (WGS) entry which is preliminary data.</text>
</comment>
<evidence type="ECO:0000313" key="1">
    <source>
        <dbReference type="EMBL" id="GAC00099.1"/>
    </source>
</evidence>
<sequence>MSRGVDAGDGGLTVTYRLEAEKGAIEGVGKTLAECSNATRALWSGSTGFADAAAAMPGSAFNGACAGKDDLVRTLLGRAAARMDAVSQTCYQVATEFADTDEELASGFRAISVF</sequence>